<protein>
    <submittedName>
        <fullName evidence="1">Uncharacterized protein</fullName>
    </submittedName>
</protein>
<name>A0A1D8KJV1_9CAUD</name>
<proteinExistence type="predicted"/>
<dbReference type="Proteomes" id="UP000240804">
    <property type="component" value="Segment"/>
</dbReference>
<evidence type="ECO:0000313" key="1">
    <source>
        <dbReference type="EMBL" id="AOV58949.1"/>
    </source>
</evidence>
<accession>A0A1D8KJV1</accession>
<sequence>MLIYTVFKRLQSLLFWTGVRFSSPPFMGVPWFRQGKKVVIVDGTKP</sequence>
<gene>
    <name evidence="1" type="ORF">T040910_205</name>
</gene>
<reference evidence="1 2" key="1">
    <citation type="journal article" date="2016" name="Virology">
        <title>The genomic content and context of auxiliary metabolic genes in marine cyanomyoviruses.</title>
        <authorList>
            <person name="Crummett L.T."/>
            <person name="Puxty R.J."/>
            <person name="Weihe C."/>
            <person name="Marston M.F."/>
            <person name="Martiny J.B."/>
        </authorList>
    </citation>
    <scope>NUCLEOTIDE SEQUENCE [LARGE SCALE GENOMIC DNA]</scope>
    <source>
        <strain evidence="1">0910TB04</strain>
    </source>
</reference>
<organism evidence="1 2">
    <name type="scientific">Synechococcus phage S-CAM3</name>
    <dbReference type="NCBI Taxonomy" id="1883366"/>
    <lineage>
        <taxon>Viruses</taxon>
        <taxon>Duplodnaviria</taxon>
        <taxon>Heunggongvirae</taxon>
        <taxon>Uroviricota</taxon>
        <taxon>Caudoviricetes</taxon>
        <taxon>Pantevenvirales</taxon>
        <taxon>Kyanoviridae</taxon>
        <taxon>Charybdisvirus</taxon>
        <taxon>Charybdisvirus scam3</taxon>
    </lineage>
</organism>
<dbReference type="EMBL" id="KU686198">
    <property type="protein sequence ID" value="AOV58949.1"/>
    <property type="molecule type" value="Genomic_DNA"/>
</dbReference>
<evidence type="ECO:0000313" key="2">
    <source>
        <dbReference type="Proteomes" id="UP000240804"/>
    </source>
</evidence>